<evidence type="ECO:0000313" key="1">
    <source>
        <dbReference type="EMBL" id="PNL61404.1"/>
    </source>
</evidence>
<dbReference type="EMBL" id="NBTX02000004">
    <property type="protein sequence ID" value="PNL61404.1"/>
    <property type="molecule type" value="Genomic_DNA"/>
</dbReference>
<sequence length="66" mass="7893">MTAFLGITEDVEYVFSCLNFVWISQGQAARPRRRDVSKRQRLVRRVFLQDPVILYDFWILKTVQSE</sequence>
<comment type="caution">
    <text evidence="1">The sequence shown here is derived from an EMBL/GenBank/DDBJ whole genome shotgun (WGS) entry which is preliminary data.</text>
</comment>
<evidence type="ECO:0000313" key="2">
    <source>
        <dbReference type="Proteomes" id="UP000192511"/>
    </source>
</evidence>
<dbReference type="Proteomes" id="UP000192511">
    <property type="component" value="Unassembled WGS sequence"/>
</dbReference>
<name>A0AAX0WSU2_9GAMM</name>
<proteinExistence type="predicted"/>
<reference evidence="1" key="1">
    <citation type="submission" date="2017-12" db="EMBL/GenBank/DDBJ databases">
        <title>FDA dAtabase for Regulatory Grade micrObial Sequences (FDA-ARGOS): Supporting development and validation of Infectious Disease Dx tests.</title>
        <authorList>
            <person name="Kerrigan L."/>
            <person name="Tallon L.J."/>
            <person name="Sadzewicz L."/>
            <person name="Sengamalay N."/>
            <person name="Ott S."/>
            <person name="Godinez A."/>
            <person name="Nagaraj S."/>
            <person name="Vavikolanu K."/>
            <person name="Vyas G."/>
            <person name="Nadendla S."/>
            <person name="Aluvathingal J."/>
            <person name="Sichtig H."/>
        </authorList>
    </citation>
    <scope>NUCLEOTIDE SEQUENCE [LARGE SCALE GENOMIC DNA]</scope>
    <source>
        <strain evidence="1">FDAARGOS_200</strain>
    </source>
</reference>
<dbReference type="AlphaFoldDB" id="A0AAX0WSU2"/>
<organism evidence="1 2">
    <name type="scientific">Legionella anisa</name>
    <dbReference type="NCBI Taxonomy" id="28082"/>
    <lineage>
        <taxon>Bacteria</taxon>
        <taxon>Pseudomonadati</taxon>
        <taxon>Pseudomonadota</taxon>
        <taxon>Gammaproteobacteria</taxon>
        <taxon>Legionellales</taxon>
        <taxon>Legionellaceae</taxon>
        <taxon>Legionella</taxon>
    </lineage>
</organism>
<keyword evidence="2" id="KW-1185">Reference proteome</keyword>
<protein>
    <submittedName>
        <fullName evidence="1">Uncharacterized protein</fullName>
    </submittedName>
</protein>
<accession>A0AAX0WSU2</accession>
<gene>
    <name evidence="1" type="ORF">A6J39_009355</name>
</gene>